<evidence type="ECO:0000256" key="2">
    <source>
        <dbReference type="ARBA" id="ARBA00022840"/>
    </source>
</evidence>
<dbReference type="InterPro" id="IPR003593">
    <property type="entry name" value="AAA+_ATPase"/>
</dbReference>
<evidence type="ECO:0000256" key="4">
    <source>
        <dbReference type="ARBA" id="ARBA00023163"/>
    </source>
</evidence>
<evidence type="ECO:0000313" key="7">
    <source>
        <dbReference type="Proteomes" id="UP000237968"/>
    </source>
</evidence>
<accession>A0A2S9XE69</accession>
<dbReference type="OrthoDB" id="9814761at2"/>
<organism evidence="6 7">
    <name type="scientific">Enhygromyxa salina</name>
    <dbReference type="NCBI Taxonomy" id="215803"/>
    <lineage>
        <taxon>Bacteria</taxon>
        <taxon>Pseudomonadati</taxon>
        <taxon>Myxococcota</taxon>
        <taxon>Polyangia</taxon>
        <taxon>Nannocystales</taxon>
        <taxon>Nannocystaceae</taxon>
        <taxon>Enhygromyxa</taxon>
    </lineage>
</organism>
<dbReference type="GO" id="GO:0005524">
    <property type="term" value="F:ATP binding"/>
    <property type="evidence" value="ECO:0007669"/>
    <property type="project" value="UniProtKB-KW"/>
</dbReference>
<dbReference type="Proteomes" id="UP000237968">
    <property type="component" value="Unassembled WGS sequence"/>
</dbReference>
<keyword evidence="1" id="KW-0547">Nucleotide-binding</keyword>
<protein>
    <submittedName>
        <fullName evidence="6">Nitrogen fixation protein VnfA</fullName>
    </submittedName>
</protein>
<dbReference type="PROSITE" id="PS50045">
    <property type="entry name" value="SIGMA54_INTERACT_4"/>
    <property type="match status" value="1"/>
</dbReference>
<comment type="caution">
    <text evidence="6">The sequence shown here is derived from an EMBL/GenBank/DDBJ whole genome shotgun (WGS) entry which is preliminary data.</text>
</comment>
<dbReference type="Pfam" id="PF00158">
    <property type="entry name" value="Sigma54_activat"/>
    <property type="match status" value="1"/>
</dbReference>
<dbReference type="InterPro" id="IPR025944">
    <property type="entry name" value="Sigma_54_int_dom_CS"/>
</dbReference>
<dbReference type="PANTHER" id="PTHR32071">
    <property type="entry name" value="TRANSCRIPTIONAL REGULATORY PROTEIN"/>
    <property type="match status" value="1"/>
</dbReference>
<dbReference type="InterPro" id="IPR058031">
    <property type="entry name" value="AAA_lid_NorR"/>
</dbReference>
<dbReference type="GO" id="GO:0006355">
    <property type="term" value="P:regulation of DNA-templated transcription"/>
    <property type="evidence" value="ECO:0007669"/>
    <property type="project" value="InterPro"/>
</dbReference>
<dbReference type="AlphaFoldDB" id="A0A2S9XE69"/>
<dbReference type="Pfam" id="PF25601">
    <property type="entry name" value="AAA_lid_14"/>
    <property type="match status" value="1"/>
</dbReference>
<evidence type="ECO:0000259" key="5">
    <source>
        <dbReference type="PROSITE" id="PS50045"/>
    </source>
</evidence>
<gene>
    <name evidence="6" type="primary">vnfA_2</name>
    <name evidence="6" type="ORF">ENSA5_57760</name>
</gene>
<dbReference type="PROSITE" id="PS00688">
    <property type="entry name" value="SIGMA54_INTERACT_3"/>
    <property type="match status" value="1"/>
</dbReference>
<dbReference type="PANTHER" id="PTHR32071:SF113">
    <property type="entry name" value="ALGINATE BIOSYNTHESIS TRANSCRIPTIONAL REGULATORY PROTEIN ALGB"/>
    <property type="match status" value="1"/>
</dbReference>
<feature type="domain" description="Sigma-54 factor interaction" evidence="5">
    <location>
        <begin position="36"/>
        <end position="266"/>
    </location>
</feature>
<reference evidence="6 7" key="1">
    <citation type="submission" date="2018-03" db="EMBL/GenBank/DDBJ databases">
        <title>Draft Genome Sequences of the Obligatory Marine Myxobacteria Enhygromyxa salina SWB005.</title>
        <authorList>
            <person name="Poehlein A."/>
            <person name="Moghaddam J.A."/>
            <person name="Harms H."/>
            <person name="Alanjari M."/>
            <person name="Koenig G.M."/>
            <person name="Daniel R."/>
            <person name="Schaeberle T.F."/>
        </authorList>
    </citation>
    <scope>NUCLEOTIDE SEQUENCE [LARGE SCALE GENOMIC DNA]</scope>
    <source>
        <strain evidence="6 7">SWB005</strain>
    </source>
</reference>
<evidence type="ECO:0000256" key="3">
    <source>
        <dbReference type="ARBA" id="ARBA00023015"/>
    </source>
</evidence>
<dbReference type="InterPro" id="IPR027417">
    <property type="entry name" value="P-loop_NTPase"/>
</dbReference>
<dbReference type="SUPFAM" id="SSF52540">
    <property type="entry name" value="P-loop containing nucleoside triphosphate hydrolases"/>
    <property type="match status" value="1"/>
</dbReference>
<evidence type="ECO:0000313" key="6">
    <source>
        <dbReference type="EMBL" id="PRP91159.1"/>
    </source>
</evidence>
<dbReference type="FunFam" id="3.40.50.300:FF:000006">
    <property type="entry name" value="DNA-binding transcriptional regulator NtrC"/>
    <property type="match status" value="1"/>
</dbReference>
<dbReference type="InterPro" id="IPR002078">
    <property type="entry name" value="Sigma_54_int"/>
</dbReference>
<proteinExistence type="predicted"/>
<dbReference type="Gene3D" id="1.10.8.60">
    <property type="match status" value="1"/>
</dbReference>
<dbReference type="SUPFAM" id="SSF46689">
    <property type="entry name" value="Homeodomain-like"/>
    <property type="match status" value="1"/>
</dbReference>
<dbReference type="RefSeq" id="WP_106394982.1">
    <property type="nucleotide sequence ID" value="NZ_PVNK01000254.1"/>
</dbReference>
<dbReference type="EMBL" id="PVNK01000254">
    <property type="protein sequence ID" value="PRP91159.1"/>
    <property type="molecule type" value="Genomic_DNA"/>
</dbReference>
<dbReference type="InterPro" id="IPR002197">
    <property type="entry name" value="HTH_Fis"/>
</dbReference>
<dbReference type="PRINTS" id="PR01590">
    <property type="entry name" value="HTHFIS"/>
</dbReference>
<dbReference type="SMART" id="SM00382">
    <property type="entry name" value="AAA"/>
    <property type="match status" value="1"/>
</dbReference>
<dbReference type="GO" id="GO:0043565">
    <property type="term" value="F:sequence-specific DNA binding"/>
    <property type="evidence" value="ECO:0007669"/>
    <property type="project" value="InterPro"/>
</dbReference>
<keyword evidence="4" id="KW-0804">Transcription</keyword>
<keyword evidence="2" id="KW-0067">ATP-binding</keyword>
<keyword evidence="3" id="KW-0805">Transcription regulation</keyword>
<keyword evidence="7" id="KW-1185">Reference proteome</keyword>
<sequence>MNQTNTKPQTPCVPPQRLSTTRLLGIGREPDPFDRIAGTSREICKIKALLNRIARSPASTVLISGESGTGKGLAARAIHEASERADGSFVSINCSALPPGLLESELFGHERGAFTDAKERKKGLVEAAKGGTLFLDELGEMDLGLQAKLLHFLDHKSFRRVGGCVDIQADVRVVAATNVDLMAAIADRRFRRDLYYRMAVLMVELPPLRERPEDIREIVSRLLRDFAEELNLSPRRVSPMGLRWLQAQPWPGNVRELKNTIERAVLLSPENPLCVEDLTLAPPAHDPIEARASDTFELPPEGVDLRTLERSLVAQALGRTGGNITHAGRLLGLSRDQVRYRIEKFSLRVHTSPDS</sequence>
<dbReference type="Gene3D" id="1.10.10.60">
    <property type="entry name" value="Homeodomain-like"/>
    <property type="match status" value="1"/>
</dbReference>
<evidence type="ECO:0000256" key="1">
    <source>
        <dbReference type="ARBA" id="ARBA00022741"/>
    </source>
</evidence>
<dbReference type="InterPro" id="IPR009057">
    <property type="entry name" value="Homeodomain-like_sf"/>
</dbReference>
<dbReference type="Gene3D" id="3.40.50.300">
    <property type="entry name" value="P-loop containing nucleotide triphosphate hydrolases"/>
    <property type="match status" value="1"/>
</dbReference>
<dbReference type="CDD" id="cd00009">
    <property type="entry name" value="AAA"/>
    <property type="match status" value="1"/>
</dbReference>
<name>A0A2S9XE69_9BACT</name>
<dbReference type="Pfam" id="PF02954">
    <property type="entry name" value="HTH_8"/>
    <property type="match status" value="1"/>
</dbReference>